<name>A0A9Q7AMR0_9BACT</name>
<evidence type="ECO:0000256" key="1">
    <source>
        <dbReference type="SAM" id="Phobius"/>
    </source>
</evidence>
<accession>A0A9Q7AMR0</accession>
<proteinExistence type="predicted"/>
<organism evidence="2 3">
    <name type="scientific">Aminithiophilus ramosus</name>
    <dbReference type="NCBI Taxonomy" id="3029084"/>
    <lineage>
        <taxon>Bacteria</taxon>
        <taxon>Thermotogati</taxon>
        <taxon>Synergistota</taxon>
        <taxon>Synergistia</taxon>
        <taxon>Synergistales</taxon>
        <taxon>Aminithiophilaceae</taxon>
        <taxon>Aminithiophilus</taxon>
    </lineage>
</organism>
<gene>
    <name evidence="2" type="ORF">KAR29_10455</name>
</gene>
<keyword evidence="3" id="KW-1185">Reference proteome</keyword>
<evidence type="ECO:0000313" key="2">
    <source>
        <dbReference type="EMBL" id="QTX31757.1"/>
    </source>
</evidence>
<feature type="transmembrane region" description="Helical" evidence="1">
    <location>
        <begin position="197"/>
        <end position="224"/>
    </location>
</feature>
<protein>
    <submittedName>
        <fullName evidence="2">Uncharacterized protein</fullName>
    </submittedName>
</protein>
<keyword evidence="1" id="KW-1133">Transmembrane helix</keyword>
<dbReference type="EMBL" id="CP072943">
    <property type="protein sequence ID" value="QTX31757.1"/>
    <property type="molecule type" value="Genomic_DNA"/>
</dbReference>
<dbReference type="AlphaFoldDB" id="A0A9Q7AMR0"/>
<evidence type="ECO:0000313" key="3">
    <source>
        <dbReference type="Proteomes" id="UP000671879"/>
    </source>
</evidence>
<dbReference type="KEGG" id="aram:KAR29_10455"/>
<dbReference type="RefSeq" id="WP_274372938.1">
    <property type="nucleotide sequence ID" value="NZ_CP072943.1"/>
</dbReference>
<keyword evidence="1" id="KW-0472">Membrane</keyword>
<keyword evidence="1" id="KW-0812">Transmembrane</keyword>
<dbReference type="Proteomes" id="UP000671879">
    <property type="component" value="Chromosome"/>
</dbReference>
<reference evidence="3" key="1">
    <citation type="submission" date="2021-04" db="EMBL/GenBank/DDBJ databases">
        <title>A novel Synergistetes isolate from a pyrite-forming mixed culture.</title>
        <authorList>
            <person name="Bunk B."/>
            <person name="Sproer C."/>
            <person name="Spring S."/>
            <person name="Pester M."/>
        </authorList>
    </citation>
    <scope>NUCLEOTIDE SEQUENCE [LARGE SCALE GENOMIC DNA]</scope>
    <source>
        <strain evidence="3">J.5.4.2-T.3.5.2</strain>
    </source>
</reference>
<sequence>MARAGRLDSEEILWYRYDIGEMAVSYDRGDGTTALREGLLVPFEAGERLVLTRAEIRDGDGSASEDGLYDPDDGDKRVDWNVDDGVTVRHGERVSLFGVVRPLQPLSSDVEAGEDGRYRVKNRAVTVHYSLLDGGRECLSFDREVGLVRTGINDRASIYEFRHDLVLPEGARRLSVRLWAVDSHDEAVAGTEKTVPLVWAGGGGCSLGYGTLFLLAVPLAFLVARRG</sequence>